<evidence type="ECO:0000256" key="20">
    <source>
        <dbReference type="ARBA" id="ARBA00050943"/>
    </source>
</evidence>
<dbReference type="InterPro" id="IPR049449">
    <property type="entry name" value="TesB_ACOT8-like_N"/>
</dbReference>
<keyword evidence="4" id="KW-0378">Hydrolase</keyword>
<evidence type="ECO:0000256" key="3">
    <source>
        <dbReference type="ARBA" id="ARBA00011881"/>
    </source>
</evidence>
<sequence length="291" mass="33160">MSQALKDLINLMALEKIEEGLFRGQSEDLGLPQVFGGQVVGQALYAAKQTIADNRYINSFHSYFLRPGDSHKPIVYDVEFIRDGGSFSTRRVSAIQHGKPIFYMTVSFQEFEEGFEHQDTMPDVPFPNELISQDEILKNLAPKLPEPIKSLALRETPFEARPVQYFSPFGYAKAPAERYVWYRSRGEIPTDPFLHQYLLGYVSDFDFLPTALQPYGLGFMDTSLQVATIDHSMWFHRPFRVDDWLLYVIESPSASGGRGFVRGKFFNTKGQLVASSVQEGVIRQKRAKHSK</sequence>
<evidence type="ECO:0000313" key="35">
    <source>
        <dbReference type="Proteomes" id="UP000619976"/>
    </source>
</evidence>
<dbReference type="Proteomes" id="UP000183920">
    <property type="component" value="Unassembled WGS sequence"/>
</dbReference>
<evidence type="ECO:0000256" key="11">
    <source>
        <dbReference type="ARBA" id="ARBA00048180"/>
    </source>
</evidence>
<evidence type="ECO:0000259" key="30">
    <source>
        <dbReference type="Pfam" id="PF02551"/>
    </source>
</evidence>
<evidence type="ECO:0000256" key="12">
    <source>
        <dbReference type="ARBA" id="ARBA00050199"/>
    </source>
</evidence>
<evidence type="ECO:0000256" key="2">
    <source>
        <dbReference type="ARBA" id="ARBA00006538"/>
    </source>
</evidence>
<evidence type="ECO:0000256" key="18">
    <source>
        <dbReference type="ARBA" id="ARBA00050810"/>
    </source>
</evidence>
<dbReference type="GO" id="GO:0005829">
    <property type="term" value="C:cytosol"/>
    <property type="evidence" value="ECO:0007669"/>
    <property type="project" value="TreeGrafter"/>
</dbReference>
<dbReference type="AlphaFoldDB" id="A0A0G4Q803"/>
<dbReference type="Proteomes" id="UP000619976">
    <property type="component" value="Unassembled WGS sequence"/>
</dbReference>
<comment type="catalytic activity">
    <reaction evidence="12">
        <text>hexanoyl-CoA + H2O = hexanoate + CoA + H(+)</text>
        <dbReference type="Rhea" id="RHEA:40115"/>
        <dbReference type="ChEBI" id="CHEBI:15377"/>
        <dbReference type="ChEBI" id="CHEBI:15378"/>
        <dbReference type="ChEBI" id="CHEBI:17120"/>
        <dbReference type="ChEBI" id="CHEBI:57287"/>
        <dbReference type="ChEBI" id="CHEBI:62620"/>
    </reaction>
    <physiologicalReaction direction="left-to-right" evidence="12">
        <dbReference type="Rhea" id="RHEA:40116"/>
    </physiologicalReaction>
</comment>
<evidence type="ECO:0000256" key="29">
    <source>
        <dbReference type="ARBA" id="ARBA00079653"/>
    </source>
</evidence>
<feature type="domain" description="Acyl-CoA thioesterase-like N-terminal HotDog" evidence="31">
    <location>
        <begin position="34"/>
        <end position="109"/>
    </location>
</feature>
<comment type="catalytic activity">
    <reaction evidence="21">
        <text>3-oxododecanoyl-CoA + H2O = 3-oxododecanoate + CoA + H(+)</text>
        <dbReference type="Rhea" id="RHEA:65216"/>
        <dbReference type="ChEBI" id="CHEBI:15377"/>
        <dbReference type="ChEBI" id="CHEBI:15378"/>
        <dbReference type="ChEBI" id="CHEBI:29743"/>
        <dbReference type="ChEBI" id="CHEBI:57287"/>
        <dbReference type="ChEBI" id="CHEBI:62615"/>
    </reaction>
    <physiologicalReaction direction="left-to-right" evidence="21">
        <dbReference type="Rhea" id="RHEA:65217"/>
    </physiologicalReaction>
</comment>
<dbReference type="GO" id="GO:0006637">
    <property type="term" value="P:acyl-CoA metabolic process"/>
    <property type="evidence" value="ECO:0007669"/>
    <property type="project" value="InterPro"/>
</dbReference>
<dbReference type="InterPro" id="IPR029069">
    <property type="entry name" value="HotDog_dom_sf"/>
</dbReference>
<evidence type="ECO:0000256" key="14">
    <source>
        <dbReference type="ARBA" id="ARBA00050558"/>
    </source>
</evidence>
<comment type="catalytic activity">
    <reaction evidence="14">
        <text>(3E,5Z)-tetradecadienoyl-CoA + H2O = (3E,5Z)-tetradecadienoate + CoA + H(+)</text>
        <dbReference type="Rhea" id="RHEA:55044"/>
        <dbReference type="ChEBI" id="CHEBI:15377"/>
        <dbReference type="ChEBI" id="CHEBI:15378"/>
        <dbReference type="ChEBI" id="CHEBI:57287"/>
        <dbReference type="ChEBI" id="CHEBI:71586"/>
        <dbReference type="ChEBI" id="CHEBI:71590"/>
    </reaction>
    <physiologicalReaction direction="left-to-right" evidence="14">
        <dbReference type="Rhea" id="RHEA:55045"/>
    </physiologicalReaction>
</comment>
<comment type="catalytic activity">
    <reaction evidence="23">
        <text>(3R)-3-hydroxybutanoyl-CoA + H2O = (R)-3-hydroxybutanoate + CoA + H(+)</text>
        <dbReference type="Rhea" id="RHEA:65204"/>
        <dbReference type="ChEBI" id="CHEBI:10983"/>
        <dbReference type="ChEBI" id="CHEBI:15377"/>
        <dbReference type="ChEBI" id="CHEBI:15378"/>
        <dbReference type="ChEBI" id="CHEBI:57287"/>
        <dbReference type="ChEBI" id="CHEBI:57315"/>
    </reaction>
    <physiologicalReaction direction="left-to-right" evidence="23">
        <dbReference type="Rhea" id="RHEA:65205"/>
    </physiologicalReaction>
</comment>
<evidence type="ECO:0000256" key="19">
    <source>
        <dbReference type="ARBA" id="ARBA00050889"/>
    </source>
</evidence>
<dbReference type="InterPro" id="IPR025652">
    <property type="entry name" value="TesB_C"/>
</dbReference>
<proteinExistence type="inferred from homology"/>
<evidence type="ECO:0000256" key="9">
    <source>
        <dbReference type="ARBA" id="ARBA00047969"/>
    </source>
</evidence>
<dbReference type="SUPFAM" id="SSF54637">
    <property type="entry name" value="Thioesterase/thiol ester dehydrase-isomerase"/>
    <property type="match status" value="2"/>
</dbReference>
<evidence type="ECO:0000256" key="8">
    <source>
        <dbReference type="ARBA" id="ARBA00047588"/>
    </source>
</evidence>
<dbReference type="Pfam" id="PF02551">
    <property type="entry name" value="Acyl_CoA_thio"/>
    <property type="match status" value="1"/>
</dbReference>
<reference evidence="34" key="2">
    <citation type="submission" date="2015-06" db="EMBL/GenBank/DDBJ databases">
        <authorList>
            <person name="Urmite Genomes"/>
        </authorList>
    </citation>
    <scope>NUCLEOTIDE SEQUENCE [LARGE SCALE GENOMIC DNA]</scope>
    <source>
        <strain evidence="34">CSUR P1867</strain>
    </source>
</reference>
<evidence type="ECO:0000256" key="25">
    <source>
        <dbReference type="ARBA" id="ARBA00052191"/>
    </source>
</evidence>
<evidence type="ECO:0000256" key="27">
    <source>
        <dbReference type="ARBA" id="ARBA00055321"/>
    </source>
</evidence>
<dbReference type="CDD" id="cd03445">
    <property type="entry name" value="Thioesterase_II_repeat2"/>
    <property type="match status" value="1"/>
</dbReference>
<evidence type="ECO:0000313" key="34">
    <source>
        <dbReference type="Proteomes" id="UP000183920"/>
    </source>
</evidence>
<evidence type="ECO:0000256" key="6">
    <source>
        <dbReference type="ARBA" id="ARBA00037002"/>
    </source>
</evidence>
<evidence type="ECO:0000256" key="10">
    <source>
        <dbReference type="ARBA" id="ARBA00048074"/>
    </source>
</evidence>
<comment type="catalytic activity">
    <reaction evidence="25">
        <text>(3S)-3-hydroxybutanoyl-CoA + H2O = (S)-3-hydroxybutanoate + CoA + H(+)</text>
        <dbReference type="Rhea" id="RHEA:65208"/>
        <dbReference type="ChEBI" id="CHEBI:11047"/>
        <dbReference type="ChEBI" id="CHEBI:15377"/>
        <dbReference type="ChEBI" id="CHEBI:15378"/>
        <dbReference type="ChEBI" id="CHEBI:57287"/>
        <dbReference type="ChEBI" id="CHEBI:57316"/>
    </reaction>
    <physiologicalReaction direction="left-to-right" evidence="25">
        <dbReference type="Rhea" id="RHEA:65209"/>
    </physiologicalReaction>
</comment>
<gene>
    <name evidence="32" type="primary">tesB</name>
    <name evidence="32" type="ORF">BN1804_01619</name>
    <name evidence="33" type="ORF">JFQ69_08010</name>
</gene>
<comment type="catalytic activity">
    <reaction evidence="20">
        <text>a fatty acyl-CoA + H2O = a fatty acid + CoA + H(+)</text>
        <dbReference type="Rhea" id="RHEA:16781"/>
        <dbReference type="ChEBI" id="CHEBI:15377"/>
        <dbReference type="ChEBI" id="CHEBI:15378"/>
        <dbReference type="ChEBI" id="CHEBI:28868"/>
        <dbReference type="ChEBI" id="CHEBI:57287"/>
        <dbReference type="ChEBI" id="CHEBI:77636"/>
        <dbReference type="EC" id="3.1.2.20"/>
    </reaction>
    <physiologicalReaction direction="left-to-right" evidence="20">
        <dbReference type="Rhea" id="RHEA:16782"/>
    </physiologicalReaction>
</comment>
<evidence type="ECO:0000256" key="7">
    <source>
        <dbReference type="ARBA" id="ARBA00038894"/>
    </source>
</evidence>
<comment type="catalytic activity">
    <reaction evidence="22">
        <text>octadecanoyl-CoA + H2O = octadecanoate + CoA + H(+)</text>
        <dbReference type="Rhea" id="RHEA:30139"/>
        <dbReference type="ChEBI" id="CHEBI:15377"/>
        <dbReference type="ChEBI" id="CHEBI:15378"/>
        <dbReference type="ChEBI" id="CHEBI:25629"/>
        <dbReference type="ChEBI" id="CHEBI:57287"/>
        <dbReference type="ChEBI" id="CHEBI:57394"/>
    </reaction>
    <physiologicalReaction direction="left-to-right" evidence="22">
        <dbReference type="Rhea" id="RHEA:30140"/>
    </physiologicalReaction>
</comment>
<dbReference type="CDD" id="cd03444">
    <property type="entry name" value="Thioesterase_II_repeat1"/>
    <property type="match status" value="1"/>
</dbReference>
<comment type="catalytic activity">
    <reaction evidence="9">
        <text>decanoyl-CoA + H2O = decanoate + CoA + H(+)</text>
        <dbReference type="Rhea" id="RHEA:40059"/>
        <dbReference type="ChEBI" id="CHEBI:15377"/>
        <dbReference type="ChEBI" id="CHEBI:15378"/>
        <dbReference type="ChEBI" id="CHEBI:27689"/>
        <dbReference type="ChEBI" id="CHEBI:57287"/>
        <dbReference type="ChEBI" id="CHEBI:61430"/>
    </reaction>
    <physiologicalReaction direction="left-to-right" evidence="9">
        <dbReference type="Rhea" id="RHEA:40060"/>
    </physiologicalReaction>
</comment>
<comment type="function">
    <text evidence="27">Thioesterase that has relatively broad substrate specificity, hydrolyzing primarily medium- and long-chain acyl-CoA substrates to free fatty acids and CoA. Functions in the thioesterase-dependent pathway of beta-oxidation of oleate and conjugated linoleate ((9Z,11E)-octadecadienoate or CLA), which provides all energy and carbon precursors required for the growth of E.coli. Thus, supports growth on oleate or conjugated linoleate as the sole source of carbon by hydrolyzing 3,5-tetradecadienoyl-CoA, the terminal metabolite of oleate beta-oxidation via the alternative thioesterase-dependent pathway, and 3,5-dodecadienoyl-CoA, the end product of CLA beta-oxidation, respectively. Seems to be involved in 3-hydroxyalkanoate production in E.coli.</text>
</comment>
<dbReference type="RefSeq" id="WP_072063657.1">
    <property type="nucleotide sequence ID" value="NZ_CAXOKJ010000002.1"/>
</dbReference>
<comment type="catalytic activity">
    <reaction evidence="17">
        <text>(3S)-3-hydroxypentanoyl-CoA + H2O = (3S)-3-hydroxypentanoate + CoA + H(+)</text>
        <dbReference type="Rhea" id="RHEA:55096"/>
        <dbReference type="ChEBI" id="CHEBI:15377"/>
        <dbReference type="ChEBI" id="CHEBI:15378"/>
        <dbReference type="ChEBI" id="CHEBI:57287"/>
        <dbReference type="ChEBI" id="CHEBI:138607"/>
        <dbReference type="ChEBI" id="CHEBI:138608"/>
    </reaction>
    <physiologicalReaction direction="left-to-right" evidence="17">
        <dbReference type="Rhea" id="RHEA:55097"/>
    </physiologicalReaction>
</comment>
<evidence type="ECO:0000256" key="5">
    <source>
        <dbReference type="ARBA" id="ARBA00023098"/>
    </source>
</evidence>
<dbReference type="EC" id="3.1.2.20" evidence="7"/>
<dbReference type="GO" id="GO:0009062">
    <property type="term" value="P:fatty acid catabolic process"/>
    <property type="evidence" value="ECO:0007669"/>
    <property type="project" value="TreeGrafter"/>
</dbReference>
<organism evidence="32 34">
    <name type="scientific">Proteus penneri</name>
    <dbReference type="NCBI Taxonomy" id="102862"/>
    <lineage>
        <taxon>Bacteria</taxon>
        <taxon>Pseudomonadati</taxon>
        <taxon>Pseudomonadota</taxon>
        <taxon>Gammaproteobacteria</taxon>
        <taxon>Enterobacterales</taxon>
        <taxon>Morganellaceae</taxon>
        <taxon>Proteus</taxon>
    </lineage>
</organism>
<name>A0A0G4Q803_9GAMM</name>
<reference evidence="33 35" key="3">
    <citation type="submission" date="2020-12" db="EMBL/GenBank/DDBJ databases">
        <title>Enhanced detection system for hospital associated transmission using whole genome sequencing surveillance.</title>
        <authorList>
            <person name="Harrison L.H."/>
            <person name="Van Tyne D."/>
            <person name="Marsh J.W."/>
            <person name="Griffith M.P."/>
            <person name="Snyder D.J."/>
            <person name="Cooper V.S."/>
            <person name="Mustapha M."/>
        </authorList>
    </citation>
    <scope>NUCLEOTIDE SEQUENCE [LARGE SCALE GENOMIC DNA]</scope>
    <source>
        <strain evidence="33 35">PR00195</strain>
    </source>
</reference>
<comment type="catalytic activity">
    <reaction evidence="18">
        <text>pentanoyl-CoA + H2O = pentanoate + CoA + H(+)</text>
        <dbReference type="Rhea" id="RHEA:55052"/>
        <dbReference type="ChEBI" id="CHEBI:15377"/>
        <dbReference type="ChEBI" id="CHEBI:15378"/>
        <dbReference type="ChEBI" id="CHEBI:31011"/>
        <dbReference type="ChEBI" id="CHEBI:57287"/>
        <dbReference type="ChEBI" id="CHEBI:57389"/>
    </reaction>
    <physiologicalReaction direction="left-to-right" evidence="18">
        <dbReference type="Rhea" id="RHEA:55053"/>
    </physiologicalReaction>
</comment>
<dbReference type="FunFam" id="2.40.160.210:FF:000001">
    <property type="entry name" value="Acyl-CoA thioesterase II"/>
    <property type="match status" value="1"/>
</dbReference>
<evidence type="ECO:0000256" key="22">
    <source>
        <dbReference type="ARBA" id="ARBA00051478"/>
    </source>
</evidence>
<evidence type="ECO:0000313" key="33">
    <source>
        <dbReference type="EMBL" id="MBJ2117600.1"/>
    </source>
</evidence>
<comment type="catalytic activity">
    <reaction evidence="6">
        <text>(9Z)-octadecenoyl-CoA + H2O = (9Z)-octadecenoate + CoA + H(+)</text>
        <dbReference type="Rhea" id="RHEA:40139"/>
        <dbReference type="ChEBI" id="CHEBI:15377"/>
        <dbReference type="ChEBI" id="CHEBI:15378"/>
        <dbReference type="ChEBI" id="CHEBI:30823"/>
        <dbReference type="ChEBI" id="CHEBI:57287"/>
        <dbReference type="ChEBI" id="CHEBI:57387"/>
    </reaction>
    <physiologicalReaction direction="left-to-right" evidence="6">
        <dbReference type="Rhea" id="RHEA:40140"/>
    </physiologicalReaction>
</comment>
<keyword evidence="5" id="KW-0443">Lipid metabolism</keyword>
<evidence type="ECO:0000259" key="31">
    <source>
        <dbReference type="Pfam" id="PF13622"/>
    </source>
</evidence>
<evidence type="ECO:0000313" key="32">
    <source>
        <dbReference type="EMBL" id="CRL61734.1"/>
    </source>
</evidence>
<protein>
    <recommendedName>
        <fullName evidence="28">Acyl-CoA thioesterase 2</fullName>
        <ecNumber evidence="7">3.1.2.20</ecNumber>
    </recommendedName>
    <alternativeName>
        <fullName evidence="29">Thioesterase II</fullName>
    </alternativeName>
</protein>
<dbReference type="InterPro" id="IPR042171">
    <property type="entry name" value="Acyl-CoA_hotdog"/>
</dbReference>
<comment type="catalytic activity">
    <reaction evidence="19">
        <text>(3Z,5E)-dodecadienoyl-CoA + H2O = (3Z,5E)-dodecadienoate + CoA + H(+)</text>
        <dbReference type="Rhea" id="RHEA:65172"/>
        <dbReference type="ChEBI" id="CHEBI:15377"/>
        <dbReference type="ChEBI" id="CHEBI:15378"/>
        <dbReference type="ChEBI" id="CHEBI:57287"/>
        <dbReference type="ChEBI" id="CHEBI:156333"/>
        <dbReference type="ChEBI" id="CHEBI:156334"/>
    </reaction>
    <physiologicalReaction direction="left-to-right" evidence="19">
        <dbReference type="Rhea" id="RHEA:65173"/>
    </physiologicalReaction>
</comment>
<comment type="similarity">
    <text evidence="2">Belongs to the C/M/P thioester hydrolase family.</text>
</comment>
<comment type="subunit">
    <text evidence="3">Homotetramer.</text>
</comment>
<evidence type="ECO:0000256" key="21">
    <source>
        <dbReference type="ARBA" id="ARBA00051093"/>
    </source>
</evidence>
<dbReference type="InterPro" id="IPR003703">
    <property type="entry name" value="Acyl_CoA_thio"/>
</dbReference>
<evidence type="ECO:0000256" key="17">
    <source>
        <dbReference type="ARBA" id="ARBA00050803"/>
    </source>
</evidence>
<evidence type="ECO:0000256" key="15">
    <source>
        <dbReference type="ARBA" id="ARBA00050629"/>
    </source>
</evidence>
<dbReference type="EMBL" id="CVRY01000003">
    <property type="protein sequence ID" value="CRL61734.1"/>
    <property type="molecule type" value="Genomic_DNA"/>
</dbReference>
<dbReference type="NCBIfam" id="TIGR00189">
    <property type="entry name" value="tesB"/>
    <property type="match status" value="1"/>
</dbReference>
<comment type="catalytic activity">
    <reaction evidence="15">
        <text>(2E)-dodecenoyl-CoA + H2O = (2E)-dodecenoate + CoA + H(+)</text>
        <dbReference type="Rhea" id="RHEA:65212"/>
        <dbReference type="ChEBI" id="CHEBI:15377"/>
        <dbReference type="ChEBI" id="CHEBI:15378"/>
        <dbReference type="ChEBI" id="CHEBI:57287"/>
        <dbReference type="ChEBI" id="CHEBI:57330"/>
        <dbReference type="ChEBI" id="CHEBI:84274"/>
    </reaction>
    <physiologicalReaction direction="left-to-right" evidence="15">
        <dbReference type="Rhea" id="RHEA:65213"/>
    </physiologicalReaction>
</comment>
<accession>A0A0G4Q803</accession>
<dbReference type="GeneID" id="76521869"/>
<evidence type="ECO:0000256" key="13">
    <source>
        <dbReference type="ARBA" id="ARBA00050380"/>
    </source>
</evidence>
<evidence type="ECO:0000256" key="24">
    <source>
        <dbReference type="ARBA" id="ARBA00051978"/>
    </source>
</evidence>
<comment type="catalytic activity">
    <reaction evidence="24">
        <text>(3R)-3-hydroxypentanoyl-CoA + H2O = (3R)-3-hydroxypentanoate + CoA + H(+)</text>
        <dbReference type="Rhea" id="RHEA:55084"/>
        <dbReference type="ChEBI" id="CHEBI:15377"/>
        <dbReference type="ChEBI" id="CHEBI:15378"/>
        <dbReference type="ChEBI" id="CHEBI:57287"/>
        <dbReference type="ChEBI" id="CHEBI:138587"/>
        <dbReference type="ChEBI" id="CHEBI:138588"/>
    </reaction>
    <physiologicalReaction direction="left-to-right" evidence="24">
        <dbReference type="Rhea" id="RHEA:55085"/>
    </physiologicalReaction>
</comment>
<accession>A0A379EJ67</accession>
<evidence type="ECO:0000256" key="28">
    <source>
        <dbReference type="ARBA" id="ARBA00071120"/>
    </source>
</evidence>
<dbReference type="GO" id="GO:0047617">
    <property type="term" value="F:fatty acyl-CoA hydrolase activity"/>
    <property type="evidence" value="ECO:0007669"/>
    <property type="project" value="UniProtKB-EC"/>
</dbReference>
<dbReference type="Pfam" id="PF13622">
    <property type="entry name" value="4HBT_3"/>
    <property type="match status" value="1"/>
</dbReference>
<dbReference type="PANTHER" id="PTHR11066:SF34">
    <property type="entry name" value="ACYL-COENZYME A THIOESTERASE 8"/>
    <property type="match status" value="1"/>
</dbReference>
<comment type="catalytic activity">
    <reaction evidence="10">
        <text>dodecanoyl-CoA + H2O = dodecanoate + CoA + H(+)</text>
        <dbReference type="Rhea" id="RHEA:30135"/>
        <dbReference type="ChEBI" id="CHEBI:15377"/>
        <dbReference type="ChEBI" id="CHEBI:15378"/>
        <dbReference type="ChEBI" id="CHEBI:18262"/>
        <dbReference type="ChEBI" id="CHEBI:57287"/>
        <dbReference type="ChEBI" id="CHEBI:57375"/>
    </reaction>
    <physiologicalReaction direction="left-to-right" evidence="10">
        <dbReference type="Rhea" id="RHEA:30136"/>
    </physiologicalReaction>
</comment>
<keyword evidence="35" id="KW-1185">Reference proteome</keyword>
<evidence type="ECO:0000256" key="16">
    <source>
        <dbReference type="ARBA" id="ARBA00050660"/>
    </source>
</evidence>
<comment type="catalytic activity">
    <reaction evidence="16">
        <text>3-hydroxydodecanoyl-CoA + H2O = 3-hydroxydodecanoate + CoA + H(+)</text>
        <dbReference type="Rhea" id="RHEA:65232"/>
        <dbReference type="ChEBI" id="CHEBI:15377"/>
        <dbReference type="ChEBI" id="CHEBI:15378"/>
        <dbReference type="ChEBI" id="CHEBI:57287"/>
        <dbReference type="ChEBI" id="CHEBI:76616"/>
        <dbReference type="ChEBI" id="CHEBI:156383"/>
    </reaction>
    <physiologicalReaction direction="left-to-right" evidence="16">
        <dbReference type="Rhea" id="RHEA:65233"/>
    </physiologicalReaction>
</comment>
<reference evidence="32" key="1">
    <citation type="submission" date="2015-06" db="EMBL/GenBank/DDBJ databases">
        <authorList>
            <person name="Urmite Genomes Urmite Genomes"/>
        </authorList>
    </citation>
    <scope>NUCLEOTIDE SEQUENCE [LARGE SCALE GENOMIC DNA]</scope>
    <source>
        <strain evidence="32">CSUR P1867</strain>
    </source>
</reference>
<evidence type="ECO:0000256" key="4">
    <source>
        <dbReference type="ARBA" id="ARBA00022801"/>
    </source>
</evidence>
<comment type="catalytic activity">
    <reaction evidence="13">
        <text>4-methylpentanoyl-CoA + H2O = 4-methylpentanoate + CoA + H(+)</text>
        <dbReference type="Rhea" id="RHEA:55064"/>
        <dbReference type="ChEBI" id="CHEBI:15377"/>
        <dbReference type="ChEBI" id="CHEBI:15378"/>
        <dbReference type="ChEBI" id="CHEBI:57287"/>
        <dbReference type="ChEBI" id="CHEBI:74904"/>
        <dbReference type="ChEBI" id="CHEBI:131445"/>
    </reaction>
    <physiologicalReaction direction="left-to-right" evidence="13">
        <dbReference type="Rhea" id="RHEA:55065"/>
    </physiologicalReaction>
</comment>
<dbReference type="EMBL" id="JAEKCB010000003">
    <property type="protein sequence ID" value="MBJ2117600.1"/>
    <property type="molecule type" value="Genomic_DNA"/>
</dbReference>
<dbReference type="Gene3D" id="2.40.160.210">
    <property type="entry name" value="Acyl-CoA thioesterase, double hotdog domain"/>
    <property type="match status" value="1"/>
</dbReference>
<comment type="catalytic activity">
    <reaction evidence="8">
        <text>octanoyl-CoA + H2O = octanoate + CoA + H(+)</text>
        <dbReference type="Rhea" id="RHEA:30143"/>
        <dbReference type="ChEBI" id="CHEBI:15377"/>
        <dbReference type="ChEBI" id="CHEBI:15378"/>
        <dbReference type="ChEBI" id="CHEBI:25646"/>
        <dbReference type="ChEBI" id="CHEBI:57287"/>
        <dbReference type="ChEBI" id="CHEBI:57386"/>
    </reaction>
    <physiologicalReaction direction="left-to-right" evidence="8">
        <dbReference type="Rhea" id="RHEA:30144"/>
    </physiologicalReaction>
</comment>
<feature type="domain" description="Acyl-CoA thioesterase 2 C-terminal" evidence="30">
    <location>
        <begin position="155"/>
        <end position="281"/>
    </location>
</feature>
<evidence type="ECO:0000256" key="26">
    <source>
        <dbReference type="ARBA" id="ARBA00052691"/>
    </source>
</evidence>
<comment type="catalytic activity">
    <reaction evidence="1">
        <text>butanoyl-CoA + H2O = butanoate + CoA + H(+)</text>
        <dbReference type="Rhea" id="RHEA:40111"/>
        <dbReference type="ChEBI" id="CHEBI:15377"/>
        <dbReference type="ChEBI" id="CHEBI:15378"/>
        <dbReference type="ChEBI" id="CHEBI:17968"/>
        <dbReference type="ChEBI" id="CHEBI:57287"/>
        <dbReference type="ChEBI" id="CHEBI:57371"/>
    </reaction>
    <physiologicalReaction direction="left-to-right" evidence="1">
        <dbReference type="Rhea" id="RHEA:40112"/>
    </physiologicalReaction>
</comment>
<comment type="catalytic activity">
    <reaction evidence="11">
        <text>tetradecanoyl-CoA + H2O = tetradecanoate + CoA + H(+)</text>
        <dbReference type="Rhea" id="RHEA:40119"/>
        <dbReference type="ChEBI" id="CHEBI:15377"/>
        <dbReference type="ChEBI" id="CHEBI:15378"/>
        <dbReference type="ChEBI" id="CHEBI:30807"/>
        <dbReference type="ChEBI" id="CHEBI:57287"/>
        <dbReference type="ChEBI" id="CHEBI:57385"/>
    </reaction>
    <physiologicalReaction direction="left-to-right" evidence="11">
        <dbReference type="Rhea" id="RHEA:40120"/>
    </physiologicalReaction>
</comment>
<evidence type="ECO:0000256" key="23">
    <source>
        <dbReference type="ARBA" id="ARBA00051737"/>
    </source>
</evidence>
<dbReference type="PANTHER" id="PTHR11066">
    <property type="entry name" value="ACYL-COA THIOESTERASE"/>
    <property type="match status" value="1"/>
</dbReference>
<evidence type="ECO:0000256" key="1">
    <source>
        <dbReference type="ARBA" id="ARBA00000295"/>
    </source>
</evidence>
<comment type="catalytic activity">
    <reaction evidence="26">
        <text>hexadecanoyl-CoA + H2O = hexadecanoate + CoA + H(+)</text>
        <dbReference type="Rhea" id="RHEA:16645"/>
        <dbReference type="ChEBI" id="CHEBI:7896"/>
        <dbReference type="ChEBI" id="CHEBI:15377"/>
        <dbReference type="ChEBI" id="CHEBI:15378"/>
        <dbReference type="ChEBI" id="CHEBI:57287"/>
        <dbReference type="ChEBI" id="CHEBI:57379"/>
    </reaction>
    <physiologicalReaction direction="left-to-right" evidence="26">
        <dbReference type="Rhea" id="RHEA:16646"/>
    </physiologicalReaction>
</comment>